<dbReference type="InterPro" id="IPR019051">
    <property type="entry name" value="Trp_biosyn_TM_oprn/chp"/>
</dbReference>
<evidence type="ECO:0008006" key="5">
    <source>
        <dbReference type="Google" id="ProtNLM"/>
    </source>
</evidence>
<feature type="transmembrane region" description="Helical" evidence="2">
    <location>
        <begin position="51"/>
        <end position="71"/>
    </location>
</feature>
<dbReference type="Proteomes" id="UP000606115">
    <property type="component" value="Unassembled WGS sequence"/>
</dbReference>
<sequence>MNKHLSARNTALLGMLGALLGLWTATRTWITVDVESGTVQVPQIIVAGSTAAASVTAVCVAVLAGALALLIAGKIARYVIGVITVLAGASVITSGISALANPQAAAASAVAEATGLTTSAGEYAVSVWPTITVLAGVIIVLQGLLVLVISGRWKKSSKYDRKVSTAGQPPADAQSRGISDWEQLSKGEDPTTGER</sequence>
<organism evidence="3 4">
    <name type="scientific">Glutamicibacter ardleyensis</name>
    <dbReference type="NCBI Taxonomy" id="225894"/>
    <lineage>
        <taxon>Bacteria</taxon>
        <taxon>Bacillati</taxon>
        <taxon>Actinomycetota</taxon>
        <taxon>Actinomycetes</taxon>
        <taxon>Micrococcales</taxon>
        <taxon>Micrococcaceae</taxon>
        <taxon>Glutamicibacter</taxon>
    </lineage>
</organism>
<evidence type="ECO:0000256" key="2">
    <source>
        <dbReference type="SAM" id="Phobius"/>
    </source>
</evidence>
<dbReference type="Pfam" id="PF09534">
    <property type="entry name" value="Trp_oprn_chp"/>
    <property type="match status" value="1"/>
</dbReference>
<feature type="transmembrane region" description="Helical" evidence="2">
    <location>
        <begin position="127"/>
        <end position="149"/>
    </location>
</feature>
<keyword evidence="2" id="KW-0812">Transmembrane</keyword>
<dbReference type="GeneID" id="303304648"/>
<feature type="compositionally biased region" description="Basic and acidic residues" evidence="1">
    <location>
        <begin position="183"/>
        <end position="195"/>
    </location>
</feature>
<keyword evidence="2" id="KW-0472">Membrane</keyword>
<comment type="caution">
    <text evidence="3">The sequence shown here is derived from an EMBL/GenBank/DDBJ whole genome shotgun (WGS) entry which is preliminary data.</text>
</comment>
<accession>A0ABQ2DM46</accession>
<dbReference type="RefSeq" id="WP_188685801.1">
    <property type="nucleotide sequence ID" value="NZ_BMKX01000005.1"/>
</dbReference>
<evidence type="ECO:0000256" key="1">
    <source>
        <dbReference type="SAM" id="MobiDB-lite"/>
    </source>
</evidence>
<feature type="region of interest" description="Disordered" evidence="1">
    <location>
        <begin position="159"/>
        <end position="195"/>
    </location>
</feature>
<gene>
    <name evidence="3" type="ORF">GCM10007173_22900</name>
</gene>
<proteinExistence type="predicted"/>
<feature type="transmembrane region" description="Helical" evidence="2">
    <location>
        <begin position="78"/>
        <end position="100"/>
    </location>
</feature>
<keyword evidence="4" id="KW-1185">Reference proteome</keyword>
<dbReference type="EMBL" id="BMKX01000005">
    <property type="protein sequence ID" value="GGJ63446.1"/>
    <property type="molecule type" value="Genomic_DNA"/>
</dbReference>
<keyword evidence="2" id="KW-1133">Transmembrane helix</keyword>
<name>A0ABQ2DM46_9MICC</name>
<evidence type="ECO:0000313" key="3">
    <source>
        <dbReference type="EMBL" id="GGJ63446.1"/>
    </source>
</evidence>
<protein>
    <recommendedName>
        <fullName evidence="5">Peptidase</fullName>
    </recommendedName>
</protein>
<reference evidence="4" key="1">
    <citation type="journal article" date="2019" name="Int. J. Syst. Evol. Microbiol.">
        <title>The Global Catalogue of Microorganisms (GCM) 10K type strain sequencing project: providing services to taxonomists for standard genome sequencing and annotation.</title>
        <authorList>
            <consortium name="The Broad Institute Genomics Platform"/>
            <consortium name="The Broad Institute Genome Sequencing Center for Infectious Disease"/>
            <person name="Wu L."/>
            <person name="Ma J."/>
        </authorList>
    </citation>
    <scope>NUCLEOTIDE SEQUENCE [LARGE SCALE GENOMIC DNA]</scope>
    <source>
        <strain evidence="4">CGMCC 1.3685</strain>
    </source>
</reference>
<evidence type="ECO:0000313" key="4">
    <source>
        <dbReference type="Proteomes" id="UP000606115"/>
    </source>
</evidence>